<evidence type="ECO:0000256" key="3">
    <source>
        <dbReference type="ARBA" id="ARBA00022741"/>
    </source>
</evidence>
<dbReference type="Pfam" id="PF00069">
    <property type="entry name" value="Pkinase"/>
    <property type="match status" value="1"/>
</dbReference>
<dbReference type="GO" id="GO:0004707">
    <property type="term" value="F:MAP kinase activity"/>
    <property type="evidence" value="ECO:0007669"/>
    <property type="project" value="UniProtKB-EC"/>
</dbReference>
<feature type="region of interest" description="Disordered" evidence="9">
    <location>
        <begin position="188"/>
        <end position="213"/>
    </location>
</feature>
<keyword evidence="5 6" id="KW-0067">ATP-binding</keyword>
<comment type="catalytic activity">
    <reaction evidence="8">
        <text>L-threonyl-[protein] + ATP = O-phospho-L-threonyl-[protein] + ADP + H(+)</text>
        <dbReference type="Rhea" id="RHEA:46608"/>
        <dbReference type="Rhea" id="RHEA-COMP:11060"/>
        <dbReference type="Rhea" id="RHEA-COMP:11605"/>
        <dbReference type="ChEBI" id="CHEBI:15378"/>
        <dbReference type="ChEBI" id="CHEBI:30013"/>
        <dbReference type="ChEBI" id="CHEBI:30616"/>
        <dbReference type="ChEBI" id="CHEBI:61977"/>
        <dbReference type="ChEBI" id="CHEBI:456216"/>
        <dbReference type="EC" id="2.7.11.24"/>
    </reaction>
</comment>
<proteinExistence type="inferred from homology"/>
<keyword evidence="3 6" id="KW-0547">Nucleotide-binding</keyword>
<comment type="activity regulation">
    <text evidence="8">Activated by threonine and tyrosine phosphorylation.</text>
</comment>
<dbReference type="EMBL" id="HBFX01017323">
    <property type="protein sequence ID" value="CAD8955953.1"/>
    <property type="molecule type" value="Transcribed_RNA"/>
</dbReference>
<dbReference type="InterPro" id="IPR000719">
    <property type="entry name" value="Prot_kinase_dom"/>
</dbReference>
<organism evidence="11">
    <name type="scientific">Hemiselmis andersenii</name>
    <name type="common">Cryptophyte alga</name>
    <dbReference type="NCBI Taxonomy" id="464988"/>
    <lineage>
        <taxon>Eukaryota</taxon>
        <taxon>Cryptophyceae</taxon>
        <taxon>Cryptomonadales</taxon>
        <taxon>Hemiselmidaceae</taxon>
        <taxon>Hemiselmis</taxon>
    </lineage>
</organism>
<dbReference type="InterPro" id="IPR011009">
    <property type="entry name" value="Kinase-like_dom_sf"/>
</dbReference>
<gene>
    <name evidence="11" type="ORF">HAND00432_LOCUS10491</name>
</gene>
<dbReference type="InterPro" id="IPR050117">
    <property type="entry name" value="MAPK"/>
</dbReference>
<dbReference type="SUPFAM" id="SSF56112">
    <property type="entry name" value="Protein kinase-like (PK-like)"/>
    <property type="match status" value="1"/>
</dbReference>
<dbReference type="PROSITE" id="PS00108">
    <property type="entry name" value="PROTEIN_KINASE_ST"/>
    <property type="match status" value="1"/>
</dbReference>
<dbReference type="Gene3D" id="3.30.200.20">
    <property type="entry name" value="Phosphorylase Kinase, domain 1"/>
    <property type="match status" value="1"/>
</dbReference>
<evidence type="ECO:0000259" key="10">
    <source>
        <dbReference type="PROSITE" id="PS50011"/>
    </source>
</evidence>
<dbReference type="InterPro" id="IPR017441">
    <property type="entry name" value="Protein_kinase_ATP_BS"/>
</dbReference>
<evidence type="ECO:0000256" key="5">
    <source>
        <dbReference type="ARBA" id="ARBA00022840"/>
    </source>
</evidence>
<sequence length="472" mass="52308">MEDVTQLAPGQYSVKGEMWNLPGQYEIKSRVGSGAYGCVCKAADKGTGRFLAVKRIANVFISKTDALRILREISILRRLNHPNVISLVDVPRIPPPPAPVKTMYVVFDFAGTDLHKLVHNGTTLPVDTVRVLMKQMCMGVRYLHHSCVIHRDLKPANILIDTQSWGLKIADFGLSRVLEQGTNSHVCPHLMSSNEDESEADHHGDSDGPPKMSRQISEHVVTRWYRAPEVILCRGHYGYSIDVWSVGCIFAELLNMATCQPKTKKRPLFPGRSCFPLSPSSHTCFKDVTDQLNVIFSIIGTPSQAEIDSLEAGEDVKTYLARLAPSPPVDLQERFPEAGADEITILKGMIEFLAEKRMTLDQALDLPYLAGVDAPVEGVEDHREAPFMLTRKSSAMAAEDLLALDLEHQYDRRNHEEAVKRLSAMFRREIDSLHASESRVKRGAPGSQPQGGGGDEFFDCHSPTSGERGQAV</sequence>
<evidence type="ECO:0000256" key="4">
    <source>
        <dbReference type="ARBA" id="ARBA00022777"/>
    </source>
</evidence>
<dbReference type="PROSITE" id="PS00107">
    <property type="entry name" value="PROTEIN_KINASE_ATP"/>
    <property type="match status" value="1"/>
</dbReference>
<feature type="domain" description="Protein kinase" evidence="10">
    <location>
        <begin position="25"/>
        <end position="369"/>
    </location>
</feature>
<protein>
    <recommendedName>
        <fullName evidence="8">Mitogen-activated protein kinase</fullName>
        <ecNumber evidence="8">2.7.11.24</ecNumber>
    </recommendedName>
</protein>
<accession>A0A7S1GYH4</accession>
<feature type="compositionally biased region" description="Polar residues" evidence="9">
    <location>
        <begin position="462"/>
        <end position="472"/>
    </location>
</feature>
<feature type="region of interest" description="Disordered" evidence="9">
    <location>
        <begin position="436"/>
        <end position="472"/>
    </location>
</feature>
<dbReference type="PROSITE" id="PS01351">
    <property type="entry name" value="MAPK"/>
    <property type="match status" value="1"/>
</dbReference>
<dbReference type="PROSITE" id="PS50011">
    <property type="entry name" value="PROTEIN_KINASE_DOM"/>
    <property type="match status" value="1"/>
</dbReference>
<comment type="similarity">
    <text evidence="8">Belongs to the protein kinase superfamily. Ser/Thr protein kinase family. MAP kinase subfamily.</text>
</comment>
<dbReference type="GO" id="GO:0005524">
    <property type="term" value="F:ATP binding"/>
    <property type="evidence" value="ECO:0007669"/>
    <property type="project" value="UniProtKB-UniRule"/>
</dbReference>
<evidence type="ECO:0000256" key="9">
    <source>
        <dbReference type="SAM" id="MobiDB-lite"/>
    </source>
</evidence>
<keyword evidence="2 8" id="KW-0808">Transferase</keyword>
<feature type="binding site" evidence="6">
    <location>
        <position position="54"/>
    </location>
    <ligand>
        <name>ATP</name>
        <dbReference type="ChEBI" id="CHEBI:30616"/>
    </ligand>
</feature>
<evidence type="ECO:0000256" key="7">
    <source>
        <dbReference type="RuleBase" id="RU000304"/>
    </source>
</evidence>
<keyword evidence="1 7" id="KW-0723">Serine/threonine-protein kinase</keyword>
<comment type="cofactor">
    <cofactor evidence="8">
        <name>Mg(2+)</name>
        <dbReference type="ChEBI" id="CHEBI:18420"/>
    </cofactor>
</comment>
<dbReference type="AlphaFoldDB" id="A0A7S1GYH4"/>
<dbReference type="SMART" id="SM00220">
    <property type="entry name" value="S_TKc"/>
    <property type="match status" value="1"/>
</dbReference>
<evidence type="ECO:0000256" key="8">
    <source>
        <dbReference type="RuleBase" id="RU361165"/>
    </source>
</evidence>
<name>A0A7S1GYH4_HEMAN</name>
<dbReference type="InterPro" id="IPR008271">
    <property type="entry name" value="Ser/Thr_kinase_AS"/>
</dbReference>
<dbReference type="EC" id="2.7.11.24" evidence="8"/>
<evidence type="ECO:0000256" key="2">
    <source>
        <dbReference type="ARBA" id="ARBA00022679"/>
    </source>
</evidence>
<keyword evidence="4 8" id="KW-0418">Kinase</keyword>
<dbReference type="PANTHER" id="PTHR24055">
    <property type="entry name" value="MITOGEN-ACTIVATED PROTEIN KINASE"/>
    <property type="match status" value="1"/>
</dbReference>
<dbReference type="Gene3D" id="1.10.510.10">
    <property type="entry name" value="Transferase(Phosphotransferase) domain 1"/>
    <property type="match status" value="1"/>
</dbReference>
<reference evidence="11" key="1">
    <citation type="submission" date="2021-01" db="EMBL/GenBank/DDBJ databases">
        <authorList>
            <person name="Corre E."/>
            <person name="Pelletier E."/>
            <person name="Niang G."/>
            <person name="Scheremetjew M."/>
            <person name="Finn R."/>
            <person name="Kale V."/>
            <person name="Holt S."/>
            <person name="Cochrane G."/>
            <person name="Meng A."/>
            <person name="Brown T."/>
            <person name="Cohen L."/>
        </authorList>
    </citation>
    <scope>NUCLEOTIDE SEQUENCE</scope>
    <source>
        <strain evidence="11">CCMP644</strain>
    </source>
</reference>
<evidence type="ECO:0000313" key="11">
    <source>
        <dbReference type="EMBL" id="CAD8955953.1"/>
    </source>
</evidence>
<evidence type="ECO:0000256" key="1">
    <source>
        <dbReference type="ARBA" id="ARBA00022527"/>
    </source>
</evidence>
<keyword evidence="8" id="KW-0460">Magnesium</keyword>
<evidence type="ECO:0000256" key="6">
    <source>
        <dbReference type="PROSITE-ProRule" id="PRU10141"/>
    </source>
</evidence>
<dbReference type="InterPro" id="IPR003527">
    <property type="entry name" value="MAP_kinase_CS"/>
</dbReference>